<dbReference type="EMBL" id="LAZR01000486">
    <property type="protein sequence ID" value="KKN66978.1"/>
    <property type="molecule type" value="Genomic_DNA"/>
</dbReference>
<name>A0A0F9VMG7_9ZZZZ</name>
<evidence type="ECO:0008006" key="2">
    <source>
        <dbReference type="Google" id="ProtNLM"/>
    </source>
</evidence>
<evidence type="ECO:0000313" key="1">
    <source>
        <dbReference type="EMBL" id="KKN66978.1"/>
    </source>
</evidence>
<gene>
    <name evidence="1" type="ORF">LCGC14_0466580</name>
</gene>
<dbReference type="AlphaFoldDB" id="A0A0F9VMG7"/>
<sequence length="239" mass="25339">VANGMYQIFLGPEGIITKTGEYIDKVITKILGKLTDFFNAGVDLLTDFLAGIKDKFFAPEHGILVKIVEFIDDAIDAVLDTLDDWIALGADLIAGVLEGLASGASKLWAFIKKLIRTAITGAFTESDAHSYSRKFAKLGMSWIQGLEIGMASEAKKANLSVGKIIADLMSLPISTTDLGIGVSGSPLANGSVIGSTLPGAVTTHIDQSISIEMTPTYQDIQSPASVRDDLSMALSMALR</sequence>
<reference evidence="1" key="1">
    <citation type="journal article" date="2015" name="Nature">
        <title>Complex archaea that bridge the gap between prokaryotes and eukaryotes.</title>
        <authorList>
            <person name="Spang A."/>
            <person name="Saw J.H."/>
            <person name="Jorgensen S.L."/>
            <person name="Zaremba-Niedzwiedzka K."/>
            <person name="Martijn J."/>
            <person name="Lind A.E."/>
            <person name="van Eijk R."/>
            <person name="Schleper C."/>
            <person name="Guy L."/>
            <person name="Ettema T.J."/>
        </authorList>
    </citation>
    <scope>NUCLEOTIDE SEQUENCE</scope>
</reference>
<organism evidence="1">
    <name type="scientific">marine sediment metagenome</name>
    <dbReference type="NCBI Taxonomy" id="412755"/>
    <lineage>
        <taxon>unclassified sequences</taxon>
        <taxon>metagenomes</taxon>
        <taxon>ecological metagenomes</taxon>
    </lineage>
</organism>
<feature type="non-terminal residue" evidence="1">
    <location>
        <position position="1"/>
    </location>
</feature>
<comment type="caution">
    <text evidence="1">The sequence shown here is derived from an EMBL/GenBank/DDBJ whole genome shotgun (WGS) entry which is preliminary data.</text>
</comment>
<accession>A0A0F9VMG7</accession>
<protein>
    <recommendedName>
        <fullName evidence="2">Phage tail tape measure protein domain-containing protein</fullName>
    </recommendedName>
</protein>
<proteinExistence type="predicted"/>